<evidence type="ECO:0000256" key="3">
    <source>
        <dbReference type="ARBA" id="ARBA00022676"/>
    </source>
</evidence>
<evidence type="ECO:0000313" key="11">
    <source>
        <dbReference type="Proteomes" id="UP001501496"/>
    </source>
</evidence>
<dbReference type="Proteomes" id="UP001501496">
    <property type="component" value="Unassembled WGS sequence"/>
</dbReference>
<name>A0ABP8C864_9FLAO</name>
<keyword evidence="7 8" id="KW-0472">Membrane</keyword>
<keyword evidence="5 8" id="KW-0812">Transmembrane</keyword>
<dbReference type="InterPro" id="IPR038731">
    <property type="entry name" value="RgtA/B/C-like"/>
</dbReference>
<reference evidence="11" key="1">
    <citation type="journal article" date="2019" name="Int. J. Syst. Evol. Microbiol.">
        <title>The Global Catalogue of Microorganisms (GCM) 10K type strain sequencing project: providing services to taxonomists for standard genome sequencing and annotation.</title>
        <authorList>
            <consortium name="The Broad Institute Genomics Platform"/>
            <consortium name="The Broad Institute Genome Sequencing Center for Infectious Disease"/>
            <person name="Wu L."/>
            <person name="Ma J."/>
        </authorList>
    </citation>
    <scope>NUCLEOTIDE SEQUENCE [LARGE SCALE GENOMIC DNA]</scope>
    <source>
        <strain evidence="11">JCM 17630</strain>
    </source>
</reference>
<organism evidence="10 11">
    <name type="scientific">Postechiella marina</name>
    <dbReference type="NCBI Taxonomy" id="943941"/>
    <lineage>
        <taxon>Bacteria</taxon>
        <taxon>Pseudomonadati</taxon>
        <taxon>Bacteroidota</taxon>
        <taxon>Flavobacteriia</taxon>
        <taxon>Flavobacteriales</taxon>
        <taxon>Flavobacteriaceae</taxon>
        <taxon>Postechiella</taxon>
    </lineage>
</organism>
<proteinExistence type="predicted"/>
<evidence type="ECO:0000256" key="8">
    <source>
        <dbReference type="SAM" id="Phobius"/>
    </source>
</evidence>
<evidence type="ECO:0000256" key="1">
    <source>
        <dbReference type="ARBA" id="ARBA00004651"/>
    </source>
</evidence>
<evidence type="ECO:0000259" key="9">
    <source>
        <dbReference type="Pfam" id="PF13231"/>
    </source>
</evidence>
<sequence length="556" mass="64380">MNPLLIKKDYILLYILLAIVYLTGLWIPLMENDSAQHATMAMRMYLENDFVNIYKGGKDYLDKPHMHFWLAAFSFKLFGVSHWAYRIPALLFTLLGAYSCNKLAKVFYGKQASHVAALVFLSTQSIFLANHDVRTDAVLTGATIFGIWQLVLYVHLNKVKHAILGAIGVAIAFSTKGNLGVFVVGVCILVHIAYTKKWNIIWSWKTLVGLLAFFISIMPILYAYYLQFDLHPEKTINNRTHISGVKFILWDQCFDRLTATGFKKTSPDYFFFFHTLLWAFLPWSLIAYVALFNRLKLLWKVKFTLQPKTEILTSVGVLVVLIVISFSKFKLPHYLNSLLPILSVLVAGYIINLHQNNKIKTTNILLIIQYTILTLGSAFILFLILWAFMPPHVGYMLCYLLLVAGLCYIVITQMQKLRKLVIVSVYFMIFINFCLNTQFYPKLLMYQAGNNAAKIIESENIIKDDVFMLKNKPSWSLDFYTKRITPNLNIEEVVNMKKGTWLFLYEEQISLLNQNNIEWSKKYEINHHRITRLSFKFLNPNTREGILKKAYLLQIK</sequence>
<keyword evidence="2" id="KW-1003">Cell membrane</keyword>
<gene>
    <name evidence="10" type="ORF">GCM10022291_16850</name>
</gene>
<dbReference type="Pfam" id="PF13231">
    <property type="entry name" value="PMT_2"/>
    <property type="match status" value="1"/>
</dbReference>
<feature type="transmembrane region" description="Helical" evidence="8">
    <location>
        <begin position="420"/>
        <end position="440"/>
    </location>
</feature>
<comment type="subcellular location">
    <subcellularLocation>
        <location evidence="1">Cell membrane</location>
        <topology evidence="1">Multi-pass membrane protein</topology>
    </subcellularLocation>
</comment>
<keyword evidence="3" id="KW-0328">Glycosyltransferase</keyword>
<feature type="transmembrane region" description="Helical" evidence="8">
    <location>
        <begin position="393"/>
        <end position="411"/>
    </location>
</feature>
<feature type="transmembrane region" description="Helical" evidence="8">
    <location>
        <begin position="269"/>
        <end position="291"/>
    </location>
</feature>
<feature type="domain" description="Glycosyltransferase RgtA/B/C/D-like" evidence="9">
    <location>
        <begin position="62"/>
        <end position="222"/>
    </location>
</feature>
<evidence type="ECO:0000256" key="7">
    <source>
        <dbReference type="ARBA" id="ARBA00023136"/>
    </source>
</evidence>
<evidence type="ECO:0000256" key="4">
    <source>
        <dbReference type="ARBA" id="ARBA00022679"/>
    </source>
</evidence>
<comment type="caution">
    <text evidence="10">The sequence shown here is derived from an EMBL/GenBank/DDBJ whole genome shotgun (WGS) entry which is preliminary data.</text>
</comment>
<evidence type="ECO:0000256" key="6">
    <source>
        <dbReference type="ARBA" id="ARBA00022989"/>
    </source>
</evidence>
<dbReference type="RefSeq" id="WP_344787726.1">
    <property type="nucleotide sequence ID" value="NZ_BAABCA010000003.1"/>
</dbReference>
<dbReference type="PANTHER" id="PTHR33908:SF3">
    <property type="entry name" value="UNDECAPRENYL PHOSPHATE-ALPHA-4-AMINO-4-DEOXY-L-ARABINOSE ARABINOSYL TRANSFERASE"/>
    <property type="match status" value="1"/>
</dbReference>
<dbReference type="PANTHER" id="PTHR33908">
    <property type="entry name" value="MANNOSYLTRANSFERASE YKCB-RELATED"/>
    <property type="match status" value="1"/>
</dbReference>
<evidence type="ECO:0000256" key="2">
    <source>
        <dbReference type="ARBA" id="ARBA00022475"/>
    </source>
</evidence>
<feature type="transmembrane region" description="Helical" evidence="8">
    <location>
        <begin position="333"/>
        <end position="352"/>
    </location>
</feature>
<keyword evidence="11" id="KW-1185">Reference proteome</keyword>
<keyword evidence="6 8" id="KW-1133">Transmembrane helix</keyword>
<feature type="transmembrane region" description="Helical" evidence="8">
    <location>
        <begin position="12"/>
        <end position="30"/>
    </location>
</feature>
<feature type="transmembrane region" description="Helical" evidence="8">
    <location>
        <begin position="364"/>
        <end position="387"/>
    </location>
</feature>
<evidence type="ECO:0000256" key="5">
    <source>
        <dbReference type="ARBA" id="ARBA00022692"/>
    </source>
</evidence>
<feature type="transmembrane region" description="Helical" evidence="8">
    <location>
        <begin position="137"/>
        <end position="156"/>
    </location>
</feature>
<evidence type="ECO:0000313" key="10">
    <source>
        <dbReference type="EMBL" id="GAA4235317.1"/>
    </source>
</evidence>
<keyword evidence="4" id="KW-0808">Transferase</keyword>
<feature type="transmembrane region" description="Helical" evidence="8">
    <location>
        <begin position="311"/>
        <end position="327"/>
    </location>
</feature>
<dbReference type="EMBL" id="BAABCA010000003">
    <property type="protein sequence ID" value="GAA4235317.1"/>
    <property type="molecule type" value="Genomic_DNA"/>
</dbReference>
<protein>
    <submittedName>
        <fullName evidence="10">Glycosyltransferase family 39 protein</fullName>
    </submittedName>
</protein>
<feature type="transmembrane region" description="Helical" evidence="8">
    <location>
        <begin position="206"/>
        <end position="225"/>
    </location>
</feature>
<dbReference type="InterPro" id="IPR050297">
    <property type="entry name" value="LipidA_mod_glycosyltrf_83"/>
</dbReference>
<accession>A0ABP8C864</accession>
<feature type="transmembrane region" description="Helical" evidence="8">
    <location>
        <begin position="162"/>
        <end position="194"/>
    </location>
</feature>